<reference evidence="2" key="1">
    <citation type="journal article" date="2019" name="Int. J. Syst. Evol. Microbiol.">
        <title>The Global Catalogue of Microorganisms (GCM) 10K type strain sequencing project: providing services to taxonomists for standard genome sequencing and annotation.</title>
        <authorList>
            <consortium name="The Broad Institute Genomics Platform"/>
            <consortium name="The Broad Institute Genome Sequencing Center for Infectious Disease"/>
            <person name="Wu L."/>
            <person name="Ma J."/>
        </authorList>
    </citation>
    <scope>NUCLEOTIDE SEQUENCE [LARGE SCALE GENOMIC DNA]</scope>
    <source>
        <strain evidence="2">KCTC 52368</strain>
    </source>
</reference>
<dbReference type="CDD" id="cd07040">
    <property type="entry name" value="HP"/>
    <property type="match status" value="1"/>
</dbReference>
<evidence type="ECO:0000313" key="1">
    <source>
        <dbReference type="EMBL" id="MFD2588642.1"/>
    </source>
</evidence>
<dbReference type="PANTHER" id="PTHR48100">
    <property type="entry name" value="BROAD-SPECIFICITY PHOSPHATASE YOR283W-RELATED"/>
    <property type="match status" value="1"/>
</dbReference>
<protein>
    <submittedName>
        <fullName evidence="1">SixA phosphatase family protein</fullName>
    </submittedName>
</protein>
<gene>
    <name evidence="1" type="ORF">ACFSQJ_17060</name>
</gene>
<dbReference type="RefSeq" id="WP_377768134.1">
    <property type="nucleotide sequence ID" value="NZ_JBHULB010000081.1"/>
</dbReference>
<dbReference type="SUPFAM" id="SSF53254">
    <property type="entry name" value="Phosphoglycerate mutase-like"/>
    <property type="match status" value="1"/>
</dbReference>
<dbReference type="InterPro" id="IPR050275">
    <property type="entry name" value="PGM_Phosphatase"/>
</dbReference>
<keyword evidence="2" id="KW-1185">Reference proteome</keyword>
<accession>A0ABW5N039</accession>
<proteinExistence type="predicted"/>
<organism evidence="1 2">
    <name type="scientific">Croceitalea marina</name>
    <dbReference type="NCBI Taxonomy" id="1775166"/>
    <lineage>
        <taxon>Bacteria</taxon>
        <taxon>Pseudomonadati</taxon>
        <taxon>Bacteroidota</taxon>
        <taxon>Flavobacteriia</taxon>
        <taxon>Flavobacteriales</taxon>
        <taxon>Flavobacteriaceae</taxon>
        <taxon>Croceitalea</taxon>
    </lineage>
</organism>
<dbReference type="InterPro" id="IPR013078">
    <property type="entry name" value="His_Pase_superF_clade-1"/>
</dbReference>
<dbReference type="InterPro" id="IPR029033">
    <property type="entry name" value="His_PPase_superfam"/>
</dbReference>
<dbReference type="SMART" id="SM00855">
    <property type="entry name" value="PGAM"/>
    <property type="match status" value="1"/>
</dbReference>
<comment type="caution">
    <text evidence="1">The sequence shown here is derived from an EMBL/GenBank/DDBJ whole genome shotgun (WGS) entry which is preliminary data.</text>
</comment>
<sequence>MKTIFFVRHAKSSWEYQVKDIDRPLKERGINDAHLVSNALKTNQIKIDYAFSSPANRALHTCTIFLRNLNFDLSRLSVSHDLYDFSGEGVLNYLKQIGNTNQTILLFGHNYALTTLVNTLGDRYIENVPTSGLVQIDFEAENWKKITKGNTKQVIFPKELR</sequence>
<name>A0ABW5N039_9FLAO</name>
<evidence type="ECO:0000313" key="2">
    <source>
        <dbReference type="Proteomes" id="UP001597526"/>
    </source>
</evidence>
<dbReference type="Gene3D" id="3.40.50.1240">
    <property type="entry name" value="Phosphoglycerate mutase-like"/>
    <property type="match status" value="1"/>
</dbReference>
<dbReference type="EMBL" id="JBHULB010000081">
    <property type="protein sequence ID" value="MFD2588642.1"/>
    <property type="molecule type" value="Genomic_DNA"/>
</dbReference>
<dbReference type="Pfam" id="PF00300">
    <property type="entry name" value="His_Phos_1"/>
    <property type="match status" value="1"/>
</dbReference>
<dbReference type="Proteomes" id="UP001597526">
    <property type="component" value="Unassembled WGS sequence"/>
</dbReference>